<dbReference type="OrthoDB" id="5488419at2"/>
<dbReference type="InterPro" id="IPR036812">
    <property type="entry name" value="NAD(P)_OxRdtase_dom_sf"/>
</dbReference>
<accession>A0A4Z0BX51</accession>
<name>A0A4Z0BX51_9BURK</name>
<dbReference type="Pfam" id="PF00248">
    <property type="entry name" value="Aldo_ket_red"/>
    <property type="match status" value="1"/>
</dbReference>
<sequence>MRPPAARGEVGRIRRGSAGVRRMSPPAGPQIGFSGGARSDMEYRAVGRSGLRASAIGIGCIPFGSVVDGPTAARIVDAALERGINYFDTSNSYGLGRSEECLGQALAGRREQAVIATKFGQRVGPGPHEAGASRLAIVQACEGSLKRLRTDHIDLYQLHWPDRSTPIEETLRALDDLVRAGKVRYIGASNLYEWELCEAVMTSRQRGWCEFVSTQEHYNLLYRDLEKRMEPFLLRHGIGLIPYFPLAGGLLAGAYTRSSAPAQGSRQALNPNTPAWQSARNFDVQEQLAAFARERGWTLAQLALGWLLSRPTVSTVIAGVDTVAQLQENLSALEVRFTEEDLVEIDRITLVDEDRTMAPVFRALEPERIHEFETLQAARRKGLNPGGFSR</sequence>
<dbReference type="InterPro" id="IPR023210">
    <property type="entry name" value="NADP_OxRdtase_dom"/>
</dbReference>
<dbReference type="InterPro" id="IPR020471">
    <property type="entry name" value="AKR"/>
</dbReference>
<proteinExistence type="predicted"/>
<dbReference type="SUPFAM" id="SSF51430">
    <property type="entry name" value="NAD(P)-linked oxidoreductase"/>
    <property type="match status" value="1"/>
</dbReference>
<dbReference type="PANTHER" id="PTHR43364">
    <property type="entry name" value="NADH-SPECIFIC METHYLGLYOXAL REDUCTASE-RELATED"/>
    <property type="match status" value="1"/>
</dbReference>
<dbReference type="Gene3D" id="3.20.20.100">
    <property type="entry name" value="NADP-dependent oxidoreductase domain"/>
    <property type="match status" value="1"/>
</dbReference>
<reference evidence="4 5" key="1">
    <citation type="submission" date="2019-03" db="EMBL/GenBank/DDBJ databases">
        <title>Ramlibacter henchirensis DSM 14656, whole genome shotgun sequence.</title>
        <authorList>
            <person name="Zhang X."/>
            <person name="Feng G."/>
            <person name="Zhu H."/>
        </authorList>
    </citation>
    <scope>NUCLEOTIDE SEQUENCE [LARGE SCALE GENOMIC DNA]</scope>
    <source>
        <strain evidence="4 5">DSM 14656</strain>
    </source>
</reference>
<evidence type="ECO:0000313" key="4">
    <source>
        <dbReference type="EMBL" id="TFZ02559.1"/>
    </source>
</evidence>
<keyword evidence="1" id="KW-0560">Oxidoreductase</keyword>
<gene>
    <name evidence="4" type="ORF">EZ313_14965</name>
</gene>
<comment type="caution">
    <text evidence="4">The sequence shown here is derived from an EMBL/GenBank/DDBJ whole genome shotgun (WGS) entry which is preliminary data.</text>
</comment>
<dbReference type="PANTHER" id="PTHR43364:SF4">
    <property type="entry name" value="NAD(P)-LINKED OXIDOREDUCTASE SUPERFAMILY PROTEIN"/>
    <property type="match status" value="1"/>
</dbReference>
<feature type="domain" description="NADP-dependent oxidoreductase" evidence="3">
    <location>
        <begin position="56"/>
        <end position="348"/>
    </location>
</feature>
<dbReference type="FunFam" id="3.20.20.100:FF:000004">
    <property type="entry name" value="Oxidoreductase, aldo/keto reductase"/>
    <property type="match status" value="1"/>
</dbReference>
<keyword evidence="5" id="KW-1185">Reference proteome</keyword>
<evidence type="ECO:0000259" key="3">
    <source>
        <dbReference type="Pfam" id="PF00248"/>
    </source>
</evidence>
<dbReference type="AlphaFoldDB" id="A0A4Z0BX51"/>
<evidence type="ECO:0000313" key="5">
    <source>
        <dbReference type="Proteomes" id="UP000298180"/>
    </source>
</evidence>
<evidence type="ECO:0000256" key="1">
    <source>
        <dbReference type="ARBA" id="ARBA00023002"/>
    </source>
</evidence>
<dbReference type="Proteomes" id="UP000298180">
    <property type="component" value="Unassembled WGS sequence"/>
</dbReference>
<dbReference type="PRINTS" id="PR00069">
    <property type="entry name" value="ALDKETRDTASE"/>
</dbReference>
<organism evidence="4 5">
    <name type="scientific">Ramlibacter henchirensis</name>
    <dbReference type="NCBI Taxonomy" id="204072"/>
    <lineage>
        <taxon>Bacteria</taxon>
        <taxon>Pseudomonadati</taxon>
        <taxon>Pseudomonadota</taxon>
        <taxon>Betaproteobacteria</taxon>
        <taxon>Burkholderiales</taxon>
        <taxon>Comamonadaceae</taxon>
        <taxon>Ramlibacter</taxon>
    </lineage>
</organism>
<feature type="region of interest" description="Disordered" evidence="2">
    <location>
        <begin position="1"/>
        <end position="29"/>
    </location>
</feature>
<dbReference type="GO" id="GO:0016491">
    <property type="term" value="F:oxidoreductase activity"/>
    <property type="evidence" value="ECO:0007669"/>
    <property type="project" value="UniProtKB-KW"/>
</dbReference>
<protein>
    <submittedName>
        <fullName evidence="4">Aldo/keto reductase</fullName>
    </submittedName>
</protein>
<dbReference type="InterPro" id="IPR050523">
    <property type="entry name" value="AKR_Detox_Biosynth"/>
</dbReference>
<dbReference type="GO" id="GO:0005829">
    <property type="term" value="C:cytosol"/>
    <property type="evidence" value="ECO:0007669"/>
    <property type="project" value="UniProtKB-ARBA"/>
</dbReference>
<evidence type="ECO:0000256" key="2">
    <source>
        <dbReference type="SAM" id="MobiDB-lite"/>
    </source>
</evidence>
<dbReference type="EMBL" id="SMLM01000002">
    <property type="protein sequence ID" value="TFZ02559.1"/>
    <property type="molecule type" value="Genomic_DNA"/>
</dbReference>